<evidence type="ECO:0000313" key="2">
    <source>
        <dbReference type="Proteomes" id="UP001500902"/>
    </source>
</evidence>
<protein>
    <submittedName>
        <fullName evidence="1">Uncharacterized protein</fullName>
    </submittedName>
</protein>
<proteinExistence type="predicted"/>
<dbReference type="EMBL" id="BAAAZP010000169">
    <property type="protein sequence ID" value="GAA3702499.1"/>
    <property type="molecule type" value="Genomic_DNA"/>
</dbReference>
<name>A0ABP7DFH0_9ACTN</name>
<reference evidence="2" key="1">
    <citation type="journal article" date="2019" name="Int. J. Syst. Evol. Microbiol.">
        <title>The Global Catalogue of Microorganisms (GCM) 10K type strain sequencing project: providing services to taxonomists for standard genome sequencing and annotation.</title>
        <authorList>
            <consortium name="The Broad Institute Genomics Platform"/>
            <consortium name="The Broad Institute Genome Sequencing Center for Infectious Disease"/>
            <person name="Wu L."/>
            <person name="Ma J."/>
        </authorList>
    </citation>
    <scope>NUCLEOTIDE SEQUENCE [LARGE SCALE GENOMIC DNA]</scope>
    <source>
        <strain evidence="2">JCM 16904</strain>
    </source>
</reference>
<gene>
    <name evidence="1" type="ORF">GCM10022224_080410</name>
</gene>
<accession>A0ABP7DFH0</accession>
<organism evidence="1 2">
    <name type="scientific">Nonomuraea antimicrobica</name>
    <dbReference type="NCBI Taxonomy" id="561173"/>
    <lineage>
        <taxon>Bacteria</taxon>
        <taxon>Bacillati</taxon>
        <taxon>Actinomycetota</taxon>
        <taxon>Actinomycetes</taxon>
        <taxon>Streptosporangiales</taxon>
        <taxon>Streptosporangiaceae</taxon>
        <taxon>Nonomuraea</taxon>
    </lineage>
</organism>
<sequence length="83" mass="9164">MTTNRQYFDPEHLVREVRELLHLQGIDTEIPGDAKLARTGASMLLRGLGVTPAMNGVDALTRAIDKPWVEADDAAAEHREPSK</sequence>
<comment type="caution">
    <text evidence="1">The sequence shown here is derived from an EMBL/GenBank/DDBJ whole genome shotgun (WGS) entry which is preliminary data.</text>
</comment>
<keyword evidence="2" id="KW-1185">Reference proteome</keyword>
<dbReference type="Proteomes" id="UP001500902">
    <property type="component" value="Unassembled WGS sequence"/>
</dbReference>
<dbReference type="RefSeq" id="WP_344890740.1">
    <property type="nucleotide sequence ID" value="NZ_BAAAZP010000169.1"/>
</dbReference>
<evidence type="ECO:0000313" key="1">
    <source>
        <dbReference type="EMBL" id="GAA3702499.1"/>
    </source>
</evidence>